<name>A0A916EK86_9GLOM</name>
<organism evidence="1 2">
    <name type="scientific">Rhizophagus irregularis</name>
    <dbReference type="NCBI Taxonomy" id="588596"/>
    <lineage>
        <taxon>Eukaryota</taxon>
        <taxon>Fungi</taxon>
        <taxon>Fungi incertae sedis</taxon>
        <taxon>Mucoromycota</taxon>
        <taxon>Glomeromycotina</taxon>
        <taxon>Glomeromycetes</taxon>
        <taxon>Glomerales</taxon>
        <taxon>Glomeraceae</taxon>
        <taxon>Rhizophagus</taxon>
    </lineage>
</organism>
<evidence type="ECO:0000313" key="2">
    <source>
        <dbReference type="Proteomes" id="UP000684084"/>
    </source>
</evidence>
<sequence length="153" mass="18134">MMQNYPGRVFARNLVQILNHWIFILPFKASYIIRVFLCVDETMKISPNTDDVNRRQHNINELLNNLYSRLMNDKGKLIKFNFILTTLDAVYVRTNSTYSGKKIDWVPLRRLEISESTDLFHKILNGKELNEKRKYLIRKCISDCNVLKISMSF</sequence>
<gene>
    <name evidence="1" type="ORF">CHRIB12_LOCUS23038</name>
</gene>
<proteinExistence type="predicted"/>
<dbReference type="Proteomes" id="UP000684084">
    <property type="component" value="Unassembled WGS sequence"/>
</dbReference>
<dbReference type="EMBL" id="CAGKOT010000085">
    <property type="protein sequence ID" value="CAB5393834.1"/>
    <property type="molecule type" value="Genomic_DNA"/>
</dbReference>
<dbReference type="AlphaFoldDB" id="A0A916EK86"/>
<evidence type="ECO:0000313" key="1">
    <source>
        <dbReference type="EMBL" id="CAB5393834.1"/>
    </source>
</evidence>
<accession>A0A916EK86</accession>
<reference evidence="1" key="1">
    <citation type="submission" date="2020-05" db="EMBL/GenBank/DDBJ databases">
        <authorList>
            <person name="Rincon C."/>
            <person name="Sanders R I."/>
            <person name="Robbins C."/>
            <person name="Chaturvedi A."/>
        </authorList>
    </citation>
    <scope>NUCLEOTIDE SEQUENCE</scope>
    <source>
        <strain evidence="1">CHB12</strain>
    </source>
</reference>
<protein>
    <submittedName>
        <fullName evidence="1">Uncharacterized protein</fullName>
    </submittedName>
</protein>
<dbReference type="OrthoDB" id="2370729at2759"/>
<comment type="caution">
    <text evidence="1">The sequence shown here is derived from an EMBL/GenBank/DDBJ whole genome shotgun (WGS) entry which is preliminary data.</text>
</comment>
<dbReference type="VEuPathDB" id="FungiDB:RhiirFUN_013652"/>